<feature type="domain" description="CheW-like" evidence="4">
    <location>
        <begin position="78"/>
        <end position="225"/>
    </location>
</feature>
<dbReference type="GO" id="GO:0006935">
    <property type="term" value="P:chemotaxis"/>
    <property type="evidence" value="ECO:0007669"/>
    <property type="project" value="InterPro"/>
</dbReference>
<proteinExistence type="predicted"/>
<keyword evidence="6" id="KW-1185">Reference proteome</keyword>
<dbReference type="PANTHER" id="PTHR22617:SF45">
    <property type="entry name" value="CHEMOTAXIS PROTEIN CHEW"/>
    <property type="match status" value="1"/>
</dbReference>
<dbReference type="GO" id="GO:0007165">
    <property type="term" value="P:signal transduction"/>
    <property type="evidence" value="ECO:0007669"/>
    <property type="project" value="InterPro"/>
</dbReference>
<accession>A0A2D2DTX8</accession>
<evidence type="ECO:0000256" key="1">
    <source>
        <dbReference type="ARBA" id="ARBA00004496"/>
    </source>
</evidence>
<evidence type="ECO:0000256" key="2">
    <source>
        <dbReference type="ARBA" id="ARBA00021483"/>
    </source>
</evidence>
<dbReference type="AlphaFoldDB" id="A0A2D2DTX8"/>
<dbReference type="PROSITE" id="PS50851">
    <property type="entry name" value="CHEW"/>
    <property type="match status" value="1"/>
</dbReference>
<dbReference type="InterPro" id="IPR039315">
    <property type="entry name" value="CheW"/>
</dbReference>
<reference evidence="5" key="1">
    <citation type="submission" date="2017-10" db="EMBL/GenBank/DDBJ databases">
        <title>Massilia psychrophilum sp. nov., a novel purple-pigmented bacterium isolated from Tianshan glacier, Xinjiang Municipality, China.</title>
        <authorList>
            <person name="Wang H."/>
        </authorList>
    </citation>
    <scope>NUCLEOTIDE SEQUENCE [LARGE SCALE GENOMIC DNA]</scope>
    <source>
        <strain evidence="5">B2</strain>
    </source>
</reference>
<sequence length="228" mass="24672">MTIAPDQPHAPGLDDCWNRIGVAGDLSCPKLEQHVHCRNCDVYEGAARHSMQRPVGPGYREDWAALLRQPQAARARHDSSGLVFRLGREWLLLPARMVSAVAPLAASHSLPHRSGGALTGIVNVGGTLTPSIALASLLGIDDNDATVQRVRHVFARLLVIVWEEQRFALPVADLHGILRYGAASVGAPAATLNRGLQRYITGVLTHGEMRIGVLDAPLIGHQLNRLLR</sequence>
<dbReference type="PANTHER" id="PTHR22617">
    <property type="entry name" value="CHEMOTAXIS SENSOR HISTIDINE KINASE-RELATED"/>
    <property type="match status" value="1"/>
</dbReference>
<dbReference type="KEGG" id="mass:CR152_30875"/>
<dbReference type="Gene3D" id="2.30.30.40">
    <property type="entry name" value="SH3 Domains"/>
    <property type="match status" value="1"/>
</dbReference>
<dbReference type="RefSeq" id="WP_099881448.1">
    <property type="nucleotide sequence ID" value="NZ_CP024608.1"/>
</dbReference>
<name>A0A2D2DTX8_9BURK</name>
<organism evidence="5 6">
    <name type="scientific">Massilia violaceinigra</name>
    <dbReference type="NCBI Taxonomy" id="2045208"/>
    <lineage>
        <taxon>Bacteria</taxon>
        <taxon>Pseudomonadati</taxon>
        <taxon>Pseudomonadota</taxon>
        <taxon>Betaproteobacteria</taxon>
        <taxon>Burkholderiales</taxon>
        <taxon>Oxalobacteraceae</taxon>
        <taxon>Telluria group</taxon>
        <taxon>Massilia</taxon>
    </lineage>
</organism>
<evidence type="ECO:0000259" key="4">
    <source>
        <dbReference type="PROSITE" id="PS50851"/>
    </source>
</evidence>
<dbReference type="InterPro" id="IPR002545">
    <property type="entry name" value="CheW-lke_dom"/>
</dbReference>
<protein>
    <recommendedName>
        <fullName evidence="2">Chemotaxis protein CheW</fullName>
    </recommendedName>
</protein>
<dbReference type="Pfam" id="PF01584">
    <property type="entry name" value="CheW"/>
    <property type="match status" value="1"/>
</dbReference>
<dbReference type="EMBL" id="CP024608">
    <property type="protein sequence ID" value="ATQ78427.1"/>
    <property type="molecule type" value="Genomic_DNA"/>
</dbReference>
<evidence type="ECO:0000313" key="5">
    <source>
        <dbReference type="EMBL" id="ATQ78427.1"/>
    </source>
</evidence>
<gene>
    <name evidence="5" type="ORF">CR152_30875</name>
</gene>
<dbReference type="InterPro" id="IPR036061">
    <property type="entry name" value="CheW-like_dom_sf"/>
</dbReference>
<dbReference type="GO" id="GO:0005829">
    <property type="term" value="C:cytosol"/>
    <property type="evidence" value="ECO:0007669"/>
    <property type="project" value="TreeGrafter"/>
</dbReference>
<evidence type="ECO:0000313" key="6">
    <source>
        <dbReference type="Proteomes" id="UP000229897"/>
    </source>
</evidence>
<keyword evidence="3" id="KW-0963">Cytoplasm</keyword>
<evidence type="ECO:0000256" key="3">
    <source>
        <dbReference type="ARBA" id="ARBA00022490"/>
    </source>
</evidence>
<dbReference type="Proteomes" id="UP000229897">
    <property type="component" value="Chromosome"/>
</dbReference>
<dbReference type="OrthoDB" id="21516at2"/>
<dbReference type="SMART" id="SM00260">
    <property type="entry name" value="CheW"/>
    <property type="match status" value="1"/>
</dbReference>
<dbReference type="Gene3D" id="2.40.50.180">
    <property type="entry name" value="CheA-289, Domain 4"/>
    <property type="match status" value="1"/>
</dbReference>
<dbReference type="SUPFAM" id="SSF50341">
    <property type="entry name" value="CheW-like"/>
    <property type="match status" value="1"/>
</dbReference>
<comment type="subcellular location">
    <subcellularLocation>
        <location evidence="1">Cytoplasm</location>
    </subcellularLocation>
</comment>